<dbReference type="OrthoDB" id="3628784at2"/>
<gene>
    <name evidence="1" type="ORF">CGZ94_02285</name>
</gene>
<accession>A0A255GTD1</accession>
<dbReference type="AlphaFoldDB" id="A0A255GTD1"/>
<dbReference type="RefSeq" id="WP_094404507.1">
    <property type="nucleotide sequence ID" value="NZ_NMVO01000001.1"/>
</dbReference>
<proteinExistence type="predicted"/>
<dbReference type="SUPFAM" id="SSF55961">
    <property type="entry name" value="Bet v1-like"/>
    <property type="match status" value="1"/>
</dbReference>
<reference evidence="1 2" key="1">
    <citation type="submission" date="2017-07" db="EMBL/GenBank/DDBJ databases">
        <title>Draft whole genome sequences of clinical Proprionibacteriaceae strains.</title>
        <authorList>
            <person name="Bernier A.-M."/>
            <person name="Bernard K."/>
            <person name="Domingo M.-C."/>
        </authorList>
    </citation>
    <scope>NUCLEOTIDE SEQUENCE [LARGE SCALE GENOMIC DNA]</scope>
    <source>
        <strain evidence="1 2">NML 030167</strain>
    </source>
</reference>
<evidence type="ECO:0008006" key="3">
    <source>
        <dbReference type="Google" id="ProtNLM"/>
    </source>
</evidence>
<evidence type="ECO:0000313" key="2">
    <source>
        <dbReference type="Proteomes" id="UP000215896"/>
    </source>
</evidence>
<dbReference type="Proteomes" id="UP000215896">
    <property type="component" value="Unassembled WGS sequence"/>
</dbReference>
<keyword evidence="2" id="KW-1185">Reference proteome</keyword>
<name>A0A255GTD1_9ACTN</name>
<organism evidence="1 2">
    <name type="scientific">Enemella evansiae</name>
    <dbReference type="NCBI Taxonomy" id="2016499"/>
    <lineage>
        <taxon>Bacteria</taxon>
        <taxon>Bacillati</taxon>
        <taxon>Actinomycetota</taxon>
        <taxon>Actinomycetes</taxon>
        <taxon>Propionibacteriales</taxon>
        <taxon>Propionibacteriaceae</taxon>
        <taxon>Enemella</taxon>
    </lineage>
</organism>
<evidence type="ECO:0000313" key="1">
    <source>
        <dbReference type="EMBL" id="OYO17733.1"/>
    </source>
</evidence>
<protein>
    <recommendedName>
        <fullName evidence="3">SRPBCC family protein</fullName>
    </recommendedName>
</protein>
<dbReference type="EMBL" id="NMVO01000001">
    <property type="protein sequence ID" value="OYO17733.1"/>
    <property type="molecule type" value="Genomic_DNA"/>
</dbReference>
<sequence>MQIYEHTTEIAIEPERLFARLNDVDALTAYMPRHAALAESVSDAWLRVEEPDCTLSWGSDQHYPGSLDVLPTGTGHSQLVVRVSADSDVTAQLLVAVEALRTRAEESQAA</sequence>
<comment type="caution">
    <text evidence="1">The sequence shown here is derived from an EMBL/GenBank/DDBJ whole genome shotgun (WGS) entry which is preliminary data.</text>
</comment>